<dbReference type="eggNOG" id="KOG0027">
    <property type="taxonomic scope" value="Eukaryota"/>
</dbReference>
<dbReference type="Proteomes" id="UP000006882">
    <property type="component" value="Chromosome G2"/>
</dbReference>
<reference evidence="1 2" key="1">
    <citation type="journal article" date="2013" name="Nat. Genet.">
        <title>The high-quality draft genome of peach (Prunus persica) identifies unique patterns of genetic diversity, domestication and genome evolution.</title>
        <authorList>
            <consortium name="International Peach Genome Initiative"/>
            <person name="Verde I."/>
            <person name="Abbott A.G."/>
            <person name="Scalabrin S."/>
            <person name="Jung S."/>
            <person name="Shu S."/>
            <person name="Marroni F."/>
            <person name="Zhebentyayeva T."/>
            <person name="Dettori M.T."/>
            <person name="Grimwood J."/>
            <person name="Cattonaro F."/>
            <person name="Zuccolo A."/>
            <person name="Rossini L."/>
            <person name="Jenkins J."/>
            <person name="Vendramin E."/>
            <person name="Meisel L.A."/>
            <person name="Decroocq V."/>
            <person name="Sosinski B."/>
            <person name="Prochnik S."/>
            <person name="Mitros T."/>
            <person name="Policriti A."/>
            <person name="Cipriani G."/>
            <person name="Dondini L."/>
            <person name="Ficklin S."/>
            <person name="Goodstein D.M."/>
            <person name="Xuan P."/>
            <person name="Del Fabbro C."/>
            <person name="Aramini V."/>
            <person name="Copetti D."/>
            <person name="Gonzalez S."/>
            <person name="Horner D.S."/>
            <person name="Falchi R."/>
            <person name="Lucas S."/>
            <person name="Mica E."/>
            <person name="Maldonado J."/>
            <person name="Lazzari B."/>
            <person name="Bielenberg D."/>
            <person name="Pirona R."/>
            <person name="Miculan M."/>
            <person name="Barakat A."/>
            <person name="Testolin R."/>
            <person name="Stella A."/>
            <person name="Tartarini S."/>
            <person name="Tonutti P."/>
            <person name="Arus P."/>
            <person name="Orellana A."/>
            <person name="Wells C."/>
            <person name="Main D."/>
            <person name="Vizzotto G."/>
            <person name="Silva H."/>
            <person name="Salamini F."/>
            <person name="Schmutz J."/>
            <person name="Morgante M."/>
            <person name="Rokhsar D.S."/>
        </authorList>
    </citation>
    <scope>NUCLEOTIDE SEQUENCE [LARGE SCALE GENOMIC DNA]</scope>
    <source>
        <strain evidence="2">cv. Nemared</strain>
    </source>
</reference>
<dbReference type="HOGENOM" id="CLU_1952552_0_0_1"/>
<dbReference type="PROSITE" id="PS00018">
    <property type="entry name" value="EF_HAND_1"/>
    <property type="match status" value="1"/>
</dbReference>
<protein>
    <submittedName>
        <fullName evidence="1">Uncharacterized protein</fullName>
    </submittedName>
</protein>
<dbReference type="InterPro" id="IPR011992">
    <property type="entry name" value="EF-hand-dom_pair"/>
</dbReference>
<dbReference type="GO" id="GO:0005509">
    <property type="term" value="F:calcium ion binding"/>
    <property type="evidence" value="ECO:0000318"/>
    <property type="project" value="GO_Central"/>
</dbReference>
<dbReference type="Gramene" id="ONI23559">
    <property type="protein sequence ID" value="ONI23559"/>
    <property type="gene ID" value="PRUPE_2G195000"/>
</dbReference>
<evidence type="ECO:0000313" key="1">
    <source>
        <dbReference type="EMBL" id="ONI23559.1"/>
    </source>
</evidence>
<name>M5X4Y6_PRUPE</name>
<gene>
    <name evidence="1" type="ORF">PRUPE_2G195000</name>
</gene>
<organism evidence="1 2">
    <name type="scientific">Prunus persica</name>
    <name type="common">Peach</name>
    <name type="synonym">Amygdalus persica</name>
    <dbReference type="NCBI Taxonomy" id="3760"/>
    <lineage>
        <taxon>Eukaryota</taxon>
        <taxon>Viridiplantae</taxon>
        <taxon>Streptophyta</taxon>
        <taxon>Embryophyta</taxon>
        <taxon>Tracheophyta</taxon>
        <taxon>Spermatophyta</taxon>
        <taxon>Magnoliopsida</taxon>
        <taxon>eudicotyledons</taxon>
        <taxon>Gunneridae</taxon>
        <taxon>Pentapetalae</taxon>
        <taxon>rosids</taxon>
        <taxon>fabids</taxon>
        <taxon>Rosales</taxon>
        <taxon>Rosaceae</taxon>
        <taxon>Amygdaloideae</taxon>
        <taxon>Amygdaleae</taxon>
        <taxon>Prunus</taxon>
    </lineage>
</organism>
<keyword evidence="2" id="KW-1185">Reference proteome</keyword>
<dbReference type="Gene3D" id="1.10.238.10">
    <property type="entry name" value="EF-hand"/>
    <property type="match status" value="1"/>
</dbReference>
<proteinExistence type="predicted"/>
<evidence type="ECO:0000313" key="2">
    <source>
        <dbReference type="Proteomes" id="UP000006882"/>
    </source>
</evidence>
<dbReference type="EMBL" id="CM007652">
    <property type="protein sequence ID" value="ONI23559.1"/>
    <property type="molecule type" value="Genomic_DNA"/>
</dbReference>
<sequence>MASAITIATKIKANKGNIKSGSSGHENGNYHINERWLHGSNQQKQLKNIFMRFDMDSDGSLTQLELADLLWSLGVKSTSYQLPAPSPLANGNRTTIKFDELVTAMEVFQSFERKRMRVKAALVGLVRSK</sequence>
<dbReference type="SUPFAM" id="SSF47473">
    <property type="entry name" value="EF-hand"/>
    <property type="match status" value="1"/>
</dbReference>
<dbReference type="InterPro" id="IPR002048">
    <property type="entry name" value="EF_hand_dom"/>
</dbReference>
<dbReference type="PROSITE" id="PS50222">
    <property type="entry name" value="EF_HAND_2"/>
    <property type="match status" value="1"/>
</dbReference>
<dbReference type="STRING" id="3760.M5X4Y6"/>
<dbReference type="InterPro" id="IPR018247">
    <property type="entry name" value="EF_Hand_1_Ca_BS"/>
</dbReference>
<accession>M5X4Y6</accession>
<dbReference type="GO" id="GO:0005737">
    <property type="term" value="C:cytoplasm"/>
    <property type="evidence" value="ECO:0000318"/>
    <property type="project" value="GO_Central"/>
</dbReference>
<dbReference type="AlphaFoldDB" id="M5X4Y6"/>
<dbReference type="GO" id="GO:0030234">
    <property type="term" value="F:enzyme regulator activity"/>
    <property type="evidence" value="ECO:0000318"/>
    <property type="project" value="GO_Central"/>
</dbReference>